<sequence length="51" mass="6186">MSFKYQRKSNRTLVSPERMKRVAKEVVLEERPLRETAKIYGIDKMTVLRRF</sequence>
<dbReference type="AlphaFoldDB" id="A0A8K0CLK7"/>
<dbReference type="OrthoDB" id="6740472at2759"/>
<evidence type="ECO:0000313" key="2">
    <source>
        <dbReference type="Proteomes" id="UP000801492"/>
    </source>
</evidence>
<reference evidence="1" key="1">
    <citation type="submission" date="2019-08" db="EMBL/GenBank/DDBJ databases">
        <title>The genome of the North American firefly Photinus pyralis.</title>
        <authorList>
            <consortium name="Photinus pyralis genome working group"/>
            <person name="Fallon T.R."/>
            <person name="Sander Lower S.E."/>
            <person name="Weng J.-K."/>
        </authorList>
    </citation>
    <scope>NUCLEOTIDE SEQUENCE</scope>
    <source>
        <strain evidence="1">TRF0915ILg1</strain>
        <tissue evidence="1">Whole body</tissue>
    </source>
</reference>
<dbReference type="EMBL" id="VTPC01064384">
    <property type="protein sequence ID" value="KAF2889628.1"/>
    <property type="molecule type" value="Genomic_DNA"/>
</dbReference>
<comment type="caution">
    <text evidence="1">The sequence shown here is derived from an EMBL/GenBank/DDBJ whole genome shotgun (WGS) entry which is preliminary data.</text>
</comment>
<feature type="non-terminal residue" evidence="1">
    <location>
        <position position="51"/>
    </location>
</feature>
<protein>
    <recommendedName>
        <fullName evidence="3">HTH psq-type domain-containing protein</fullName>
    </recommendedName>
</protein>
<evidence type="ECO:0008006" key="3">
    <source>
        <dbReference type="Google" id="ProtNLM"/>
    </source>
</evidence>
<keyword evidence="2" id="KW-1185">Reference proteome</keyword>
<evidence type="ECO:0000313" key="1">
    <source>
        <dbReference type="EMBL" id="KAF2889628.1"/>
    </source>
</evidence>
<accession>A0A8K0CLK7</accession>
<proteinExistence type="predicted"/>
<dbReference type="Proteomes" id="UP000801492">
    <property type="component" value="Unassembled WGS sequence"/>
</dbReference>
<organism evidence="1 2">
    <name type="scientific">Ignelater luminosus</name>
    <name type="common">Cucubano</name>
    <name type="synonym">Pyrophorus luminosus</name>
    <dbReference type="NCBI Taxonomy" id="2038154"/>
    <lineage>
        <taxon>Eukaryota</taxon>
        <taxon>Metazoa</taxon>
        <taxon>Ecdysozoa</taxon>
        <taxon>Arthropoda</taxon>
        <taxon>Hexapoda</taxon>
        <taxon>Insecta</taxon>
        <taxon>Pterygota</taxon>
        <taxon>Neoptera</taxon>
        <taxon>Endopterygota</taxon>
        <taxon>Coleoptera</taxon>
        <taxon>Polyphaga</taxon>
        <taxon>Elateriformia</taxon>
        <taxon>Elateroidea</taxon>
        <taxon>Elateridae</taxon>
        <taxon>Agrypninae</taxon>
        <taxon>Pyrophorini</taxon>
        <taxon>Ignelater</taxon>
    </lineage>
</organism>
<gene>
    <name evidence="1" type="ORF">ILUMI_16545</name>
</gene>
<name>A0A8K0CLK7_IGNLU</name>